<gene>
    <name evidence="2" type="ORF">JOC54_003855</name>
</gene>
<proteinExistence type="predicted"/>
<keyword evidence="3" id="KW-1185">Reference proteome</keyword>
<feature type="chain" id="PRO_5047368104" evidence="1">
    <location>
        <begin position="23"/>
        <end position="39"/>
    </location>
</feature>
<dbReference type="Proteomes" id="UP001179280">
    <property type="component" value="Unassembled WGS sequence"/>
</dbReference>
<protein>
    <submittedName>
        <fullName evidence="2">Uncharacterized protein</fullName>
    </submittedName>
</protein>
<feature type="signal peptide" evidence="1">
    <location>
        <begin position="1"/>
        <end position="22"/>
    </location>
</feature>
<dbReference type="EMBL" id="JAFBCV010000015">
    <property type="protein sequence ID" value="MBM7840562.1"/>
    <property type="molecule type" value="Genomic_DNA"/>
</dbReference>
<accession>A0ABS2SYF3</accession>
<evidence type="ECO:0000313" key="3">
    <source>
        <dbReference type="Proteomes" id="UP001179280"/>
    </source>
</evidence>
<reference evidence="2" key="1">
    <citation type="submission" date="2021-01" db="EMBL/GenBank/DDBJ databases">
        <title>Genomic Encyclopedia of Type Strains, Phase IV (KMG-IV): sequencing the most valuable type-strain genomes for metagenomic binning, comparative biology and taxonomic classification.</title>
        <authorList>
            <person name="Goeker M."/>
        </authorList>
    </citation>
    <scope>NUCLEOTIDE SEQUENCE</scope>
    <source>
        <strain evidence="2">DSM 21943</strain>
    </source>
</reference>
<evidence type="ECO:0000313" key="2">
    <source>
        <dbReference type="EMBL" id="MBM7840562.1"/>
    </source>
</evidence>
<evidence type="ECO:0000256" key="1">
    <source>
        <dbReference type="SAM" id="SignalP"/>
    </source>
</evidence>
<name>A0ABS2SYF3_9BACI</name>
<organism evidence="2 3">
    <name type="scientific">Shouchella xiaoxiensis</name>
    <dbReference type="NCBI Taxonomy" id="766895"/>
    <lineage>
        <taxon>Bacteria</taxon>
        <taxon>Bacillati</taxon>
        <taxon>Bacillota</taxon>
        <taxon>Bacilli</taxon>
        <taxon>Bacillales</taxon>
        <taxon>Bacillaceae</taxon>
        <taxon>Shouchella</taxon>
    </lineage>
</organism>
<comment type="caution">
    <text evidence="2">The sequence shown here is derived from an EMBL/GenBank/DDBJ whole genome shotgun (WGS) entry which is preliminary data.</text>
</comment>
<sequence>MKKWLLAVVLLGLIAVSPSANTALADVEIETYVLPHGGH</sequence>
<keyword evidence="1" id="KW-0732">Signal</keyword>